<proteinExistence type="predicted"/>
<organism evidence="1 2">
    <name type="scientific">Sandarakinorhabdus glacialis</name>
    <dbReference type="NCBI Taxonomy" id="1614636"/>
    <lineage>
        <taxon>Bacteria</taxon>
        <taxon>Pseudomonadati</taxon>
        <taxon>Pseudomonadota</taxon>
        <taxon>Alphaproteobacteria</taxon>
        <taxon>Sphingomonadales</taxon>
        <taxon>Sphingosinicellaceae</taxon>
        <taxon>Sandarakinorhabdus</taxon>
    </lineage>
</organism>
<keyword evidence="2" id="KW-1185">Reference proteome</keyword>
<comment type="caution">
    <text evidence="1">The sequence shown here is derived from an EMBL/GenBank/DDBJ whole genome shotgun (WGS) entry which is preliminary data.</text>
</comment>
<evidence type="ECO:0000313" key="1">
    <source>
        <dbReference type="EMBL" id="GGE15874.1"/>
    </source>
</evidence>
<dbReference type="RefSeq" id="WP_188763076.1">
    <property type="nucleotide sequence ID" value="NZ_BMJM01000007.1"/>
</dbReference>
<reference evidence="1" key="1">
    <citation type="journal article" date="2014" name="Int. J. Syst. Evol. Microbiol.">
        <title>Complete genome sequence of Corynebacterium casei LMG S-19264T (=DSM 44701T), isolated from a smear-ripened cheese.</title>
        <authorList>
            <consortium name="US DOE Joint Genome Institute (JGI-PGF)"/>
            <person name="Walter F."/>
            <person name="Albersmeier A."/>
            <person name="Kalinowski J."/>
            <person name="Ruckert C."/>
        </authorList>
    </citation>
    <scope>NUCLEOTIDE SEQUENCE</scope>
    <source>
        <strain evidence="1">CGMCC 1.15519</strain>
    </source>
</reference>
<name>A0A917EAT9_9SPHN</name>
<protein>
    <submittedName>
        <fullName evidence="1">Uncharacterized protein</fullName>
    </submittedName>
</protein>
<evidence type="ECO:0000313" key="2">
    <source>
        <dbReference type="Proteomes" id="UP000635071"/>
    </source>
</evidence>
<reference evidence="1" key="2">
    <citation type="submission" date="2020-09" db="EMBL/GenBank/DDBJ databases">
        <authorList>
            <person name="Sun Q."/>
            <person name="Zhou Y."/>
        </authorList>
    </citation>
    <scope>NUCLEOTIDE SEQUENCE</scope>
    <source>
        <strain evidence="1">CGMCC 1.15519</strain>
    </source>
</reference>
<sequence>MTDIWMGAGPVPAFLHRILNLLAIAWAKLALPSLVRLSGLFHFVLNLIKFGEHRGGMYVRASGLRDGQRVEQSWHLLAEGDDGPLIPSMAIEGIIRKLLAGERPAAGARPATHALDLADYDRLFATRAIVTGFRSEGARTAHQQILGRVRAWYGDGC</sequence>
<dbReference type="EMBL" id="BMJM01000007">
    <property type="protein sequence ID" value="GGE15874.1"/>
    <property type="molecule type" value="Genomic_DNA"/>
</dbReference>
<gene>
    <name evidence="1" type="ORF">GCM10011529_22850</name>
</gene>
<dbReference type="AlphaFoldDB" id="A0A917EAT9"/>
<dbReference type="Proteomes" id="UP000635071">
    <property type="component" value="Unassembled WGS sequence"/>
</dbReference>
<accession>A0A917EAT9</accession>